<dbReference type="Proteomes" id="UP000523007">
    <property type="component" value="Unassembled WGS sequence"/>
</dbReference>
<dbReference type="AlphaFoldDB" id="A0A7W7W5B3"/>
<dbReference type="RefSeq" id="WP_184582663.1">
    <property type="nucleotide sequence ID" value="NZ_JACHJT010000001.1"/>
</dbReference>
<dbReference type="InterPro" id="IPR002563">
    <property type="entry name" value="Flavin_Rdtase-like_dom"/>
</dbReference>
<sequence length="203" mass="20747">MSYRDARASIGTAAGDARRPTPGTVAADDFRAAFRNHPAGVAIVTADDGTGPAGLTATSVTPVSADPALLLFTLSSGASAAPVIGNAETAVVHLIGAEQVELARRFATSGIDRFAGPVGWTRLATGEPLLGGVDTWLRGRIVNRIAAGDSTVVLLRIVGVRAGRFPRSPLVYLNRTWYSLGAAAVLPGQSTQDPGSRAGGECA</sequence>
<accession>A0A7W7W5B3</accession>
<evidence type="ECO:0000259" key="3">
    <source>
        <dbReference type="SMART" id="SM00903"/>
    </source>
</evidence>
<gene>
    <name evidence="4" type="ORF">F4561_005348</name>
</gene>
<dbReference type="GO" id="GO:0010181">
    <property type="term" value="F:FMN binding"/>
    <property type="evidence" value="ECO:0007669"/>
    <property type="project" value="InterPro"/>
</dbReference>
<organism evidence="4 5">
    <name type="scientific">Lipingzhangella halophila</name>
    <dbReference type="NCBI Taxonomy" id="1783352"/>
    <lineage>
        <taxon>Bacteria</taxon>
        <taxon>Bacillati</taxon>
        <taxon>Actinomycetota</taxon>
        <taxon>Actinomycetes</taxon>
        <taxon>Streptosporangiales</taxon>
        <taxon>Nocardiopsidaceae</taxon>
        <taxon>Lipingzhangella</taxon>
    </lineage>
</organism>
<reference evidence="4 5" key="1">
    <citation type="submission" date="2020-08" db="EMBL/GenBank/DDBJ databases">
        <title>Sequencing the genomes of 1000 actinobacteria strains.</title>
        <authorList>
            <person name="Klenk H.-P."/>
        </authorList>
    </citation>
    <scope>NUCLEOTIDE SEQUENCE [LARGE SCALE GENOMIC DNA]</scope>
    <source>
        <strain evidence="4 5">DSM 102030</strain>
    </source>
</reference>
<comment type="caution">
    <text evidence="4">The sequence shown here is derived from an EMBL/GenBank/DDBJ whole genome shotgun (WGS) entry which is preliminary data.</text>
</comment>
<dbReference type="PANTHER" id="PTHR30466">
    <property type="entry name" value="FLAVIN REDUCTASE"/>
    <property type="match status" value="1"/>
</dbReference>
<keyword evidence="1" id="KW-0560">Oxidoreductase</keyword>
<name>A0A7W7W5B3_9ACTN</name>
<evidence type="ECO:0000256" key="1">
    <source>
        <dbReference type="ARBA" id="ARBA00023002"/>
    </source>
</evidence>
<dbReference type="SMART" id="SM00903">
    <property type="entry name" value="Flavin_Reduct"/>
    <property type="match status" value="1"/>
</dbReference>
<proteinExistence type="predicted"/>
<dbReference type="Gene3D" id="2.30.110.10">
    <property type="entry name" value="Electron Transport, Fmn-binding Protein, Chain A"/>
    <property type="match status" value="1"/>
</dbReference>
<feature type="domain" description="Flavin reductase like" evidence="3">
    <location>
        <begin position="34"/>
        <end position="179"/>
    </location>
</feature>
<dbReference type="InterPro" id="IPR012349">
    <property type="entry name" value="Split_barrel_FMN-bd"/>
</dbReference>
<dbReference type="SUPFAM" id="SSF50475">
    <property type="entry name" value="FMN-binding split barrel"/>
    <property type="match status" value="1"/>
</dbReference>
<evidence type="ECO:0000256" key="2">
    <source>
        <dbReference type="SAM" id="MobiDB-lite"/>
    </source>
</evidence>
<dbReference type="Pfam" id="PF01613">
    <property type="entry name" value="Flavin_Reduct"/>
    <property type="match status" value="1"/>
</dbReference>
<dbReference type="InterPro" id="IPR050268">
    <property type="entry name" value="NADH-dep_flavin_reductase"/>
</dbReference>
<evidence type="ECO:0000313" key="4">
    <source>
        <dbReference type="EMBL" id="MBB4934528.1"/>
    </source>
</evidence>
<feature type="region of interest" description="Disordered" evidence="2">
    <location>
        <begin position="1"/>
        <end position="23"/>
    </location>
</feature>
<keyword evidence="5" id="KW-1185">Reference proteome</keyword>
<dbReference type="GO" id="GO:0042602">
    <property type="term" value="F:riboflavin reductase (NADPH) activity"/>
    <property type="evidence" value="ECO:0007669"/>
    <property type="project" value="TreeGrafter"/>
</dbReference>
<dbReference type="PANTHER" id="PTHR30466:SF1">
    <property type="entry name" value="FMN REDUCTASE (NADH) RUTF"/>
    <property type="match status" value="1"/>
</dbReference>
<dbReference type="EMBL" id="JACHJT010000001">
    <property type="protein sequence ID" value="MBB4934528.1"/>
    <property type="molecule type" value="Genomic_DNA"/>
</dbReference>
<evidence type="ECO:0000313" key="5">
    <source>
        <dbReference type="Proteomes" id="UP000523007"/>
    </source>
</evidence>
<dbReference type="GO" id="GO:0006208">
    <property type="term" value="P:pyrimidine nucleobase catabolic process"/>
    <property type="evidence" value="ECO:0007669"/>
    <property type="project" value="TreeGrafter"/>
</dbReference>
<protein>
    <submittedName>
        <fullName evidence="4">Flavin reductase (DIM6/NTAB) family NADH-FMN oxidoreductase RutF</fullName>
    </submittedName>
</protein>